<gene>
    <name evidence="2" type="ORF">OSB1V03_LOCUS18711</name>
</gene>
<dbReference type="EMBL" id="OC880031">
    <property type="protein sequence ID" value="CAD7641553.1"/>
    <property type="molecule type" value="Genomic_DNA"/>
</dbReference>
<proteinExistence type="predicted"/>
<feature type="domain" description="SGNH hydrolase-type esterase" evidence="1">
    <location>
        <begin position="13"/>
        <end position="73"/>
    </location>
</feature>
<organism evidence="2">
    <name type="scientific">Medioppia subpectinata</name>
    <dbReference type="NCBI Taxonomy" id="1979941"/>
    <lineage>
        <taxon>Eukaryota</taxon>
        <taxon>Metazoa</taxon>
        <taxon>Ecdysozoa</taxon>
        <taxon>Arthropoda</taxon>
        <taxon>Chelicerata</taxon>
        <taxon>Arachnida</taxon>
        <taxon>Acari</taxon>
        <taxon>Acariformes</taxon>
        <taxon>Sarcoptiformes</taxon>
        <taxon>Oribatida</taxon>
        <taxon>Brachypylina</taxon>
        <taxon>Oppioidea</taxon>
        <taxon>Oppiidae</taxon>
        <taxon>Medioppia</taxon>
    </lineage>
</organism>
<evidence type="ECO:0000259" key="1">
    <source>
        <dbReference type="Pfam" id="PF13472"/>
    </source>
</evidence>
<reference evidence="2" key="1">
    <citation type="submission" date="2020-11" db="EMBL/GenBank/DDBJ databases">
        <authorList>
            <person name="Tran Van P."/>
        </authorList>
    </citation>
    <scope>NUCLEOTIDE SEQUENCE</scope>
</reference>
<dbReference type="InterPro" id="IPR013830">
    <property type="entry name" value="SGNH_hydro"/>
</dbReference>
<dbReference type="InterPro" id="IPR036514">
    <property type="entry name" value="SGNH_hydro_sf"/>
</dbReference>
<dbReference type="SUPFAM" id="SSF52266">
    <property type="entry name" value="SGNH hydrolase"/>
    <property type="match status" value="1"/>
</dbReference>
<dbReference type="OrthoDB" id="505607at2759"/>
<sequence>MPETKLILLGVLPRAEPLGAKVKQVNTLIKKLNNDKNVFFLDMWSAYESADGHIKTELFGSDKLHPNARGYEVWQQTMEPLLNKLLQ</sequence>
<dbReference type="Pfam" id="PF13472">
    <property type="entry name" value="Lipase_GDSL_2"/>
    <property type="match status" value="1"/>
</dbReference>
<dbReference type="EMBL" id="CAJPIZ010025456">
    <property type="protein sequence ID" value="CAG2118761.1"/>
    <property type="molecule type" value="Genomic_DNA"/>
</dbReference>
<name>A0A7R9QDA1_9ACAR</name>
<evidence type="ECO:0000313" key="3">
    <source>
        <dbReference type="Proteomes" id="UP000759131"/>
    </source>
</evidence>
<evidence type="ECO:0000313" key="2">
    <source>
        <dbReference type="EMBL" id="CAD7641553.1"/>
    </source>
</evidence>
<accession>A0A7R9QDA1</accession>
<dbReference type="AlphaFoldDB" id="A0A7R9QDA1"/>
<protein>
    <recommendedName>
        <fullName evidence="1">SGNH hydrolase-type esterase domain-containing protein</fullName>
    </recommendedName>
</protein>
<dbReference type="Proteomes" id="UP000759131">
    <property type="component" value="Unassembled WGS sequence"/>
</dbReference>
<dbReference type="Gene3D" id="3.40.50.1110">
    <property type="entry name" value="SGNH hydrolase"/>
    <property type="match status" value="1"/>
</dbReference>
<keyword evidence="3" id="KW-1185">Reference proteome</keyword>